<dbReference type="Proteomes" id="UP000001702">
    <property type="component" value="Chromosome"/>
</dbReference>
<dbReference type="NCBIfam" id="NF033437">
    <property type="entry name" value="YpdK"/>
    <property type="match status" value="1"/>
</dbReference>
<keyword evidence="3" id="KW-1185">Reference proteome</keyword>
<dbReference type="STRING" id="706191.PANA_2739"/>
<keyword evidence="1" id="KW-0472">Membrane</keyword>
<dbReference type="GO" id="GO:0016020">
    <property type="term" value="C:membrane"/>
    <property type="evidence" value="ECO:0007669"/>
    <property type="project" value="InterPro"/>
</dbReference>
<feature type="transmembrane region" description="Helical" evidence="1">
    <location>
        <begin position="20"/>
        <end position="39"/>
    </location>
</feature>
<dbReference type="AlphaFoldDB" id="D4GJF6"/>
<evidence type="ECO:0000313" key="3">
    <source>
        <dbReference type="Proteomes" id="UP000001702"/>
    </source>
</evidence>
<dbReference type="EMBL" id="CP001875">
    <property type="protein sequence ID" value="ADD77906.1"/>
    <property type="molecule type" value="Genomic_DNA"/>
</dbReference>
<dbReference type="InterPro" id="IPR047846">
    <property type="entry name" value="YpdK"/>
</dbReference>
<accession>D4GJF6</accession>
<proteinExistence type="predicted"/>
<organism evidence="2 3">
    <name type="scientific">Pantoea ananatis (strain LMG 20103)</name>
    <dbReference type="NCBI Taxonomy" id="706191"/>
    <lineage>
        <taxon>Bacteria</taxon>
        <taxon>Pseudomonadati</taxon>
        <taxon>Pseudomonadota</taxon>
        <taxon>Gammaproteobacteria</taxon>
        <taxon>Enterobacterales</taxon>
        <taxon>Erwiniaceae</taxon>
        <taxon>Pantoea</taxon>
    </lineage>
</organism>
<evidence type="ECO:0000313" key="2">
    <source>
        <dbReference type="EMBL" id="ADD77906.1"/>
    </source>
</evidence>
<protein>
    <submittedName>
        <fullName evidence="2">Uncharacterized protein</fullName>
    </submittedName>
</protein>
<gene>
    <name evidence="2" type="ordered locus">PANA_2739</name>
</gene>
<dbReference type="KEGG" id="pam:PANA_2739"/>
<keyword evidence="1" id="KW-0812">Transmembrane</keyword>
<dbReference type="HOGENOM" id="CLU_214931_0_0_6"/>
<dbReference type="eggNOG" id="ENOG5031KVM">
    <property type="taxonomic scope" value="Bacteria"/>
</dbReference>
<reference evidence="2 3" key="1">
    <citation type="journal article" date="2010" name="J. Bacteriol.">
        <title>Genome sequence of Pantoea ananatis LMG20103, the causative agent of Eucalyptus blight and dieback.</title>
        <authorList>
            <person name="De Maayer P."/>
            <person name="Chan W.Y."/>
            <person name="Venter S.N."/>
            <person name="Toth I.K."/>
            <person name="Birch P.R."/>
            <person name="Joubert F."/>
            <person name="Coutinho T.A."/>
        </authorList>
    </citation>
    <scope>NUCLEOTIDE SEQUENCE [LARGE SCALE GENOMIC DNA]</scope>
    <source>
        <strain evidence="2 3">LMG 20103</strain>
    </source>
</reference>
<keyword evidence="1" id="KW-1133">Transmembrane helix</keyword>
<name>D4GJF6_PANAM</name>
<evidence type="ECO:0000256" key="1">
    <source>
        <dbReference type="SAM" id="Phobius"/>
    </source>
</evidence>
<sequence>MRWIGIANIVTAQRSSCVKYALMGISFFVLLWVGTFVLML</sequence>